<gene>
    <name evidence="1" type="ORF">SG35_031265</name>
</gene>
<reference evidence="1 2" key="2">
    <citation type="journal article" date="2022" name="Mar. Drugs">
        <title>Bioassay-Guided Fractionation Leads to the Detection of Cholic Acid Generated by the Rare Thalassomonas sp.</title>
        <authorList>
            <person name="Pheiffer F."/>
            <person name="Schneider Y.K."/>
            <person name="Hansen E.H."/>
            <person name="Andersen J.H."/>
            <person name="Isaksson J."/>
            <person name="Busche T."/>
            <person name="R C."/>
            <person name="Kalinowski J."/>
            <person name="Zyl L.V."/>
            <person name="Trindade M."/>
        </authorList>
    </citation>
    <scope>NUCLEOTIDE SEQUENCE [LARGE SCALE GENOMIC DNA]</scope>
    <source>
        <strain evidence="1 2">A5K-106</strain>
    </source>
</reference>
<evidence type="ECO:0000313" key="1">
    <source>
        <dbReference type="EMBL" id="WDE02237.1"/>
    </source>
</evidence>
<evidence type="ECO:0000313" key="2">
    <source>
        <dbReference type="Proteomes" id="UP000032568"/>
    </source>
</evidence>
<accession>A0AAE9YZ14</accession>
<organism evidence="1 2">
    <name type="scientific">Thalassomonas actiniarum</name>
    <dbReference type="NCBI Taxonomy" id="485447"/>
    <lineage>
        <taxon>Bacteria</taxon>
        <taxon>Pseudomonadati</taxon>
        <taxon>Pseudomonadota</taxon>
        <taxon>Gammaproteobacteria</taxon>
        <taxon>Alteromonadales</taxon>
        <taxon>Colwelliaceae</taxon>
        <taxon>Thalassomonas</taxon>
    </lineage>
</organism>
<dbReference type="Proteomes" id="UP000032568">
    <property type="component" value="Chromosome pTact"/>
</dbReference>
<sequence length="154" mass="17087">MTDQTTQLQAWLDEMGGQLGTSFTLDDQGRCFIQANEETNLCLFAIEGSDHFYINVELIEVPVTGAEMLFRCALSLNLFQQETRGATIAFDDQANTLMLCYSGSYESNTFQDFSNVLNNMIDLTASIQPQLKESLADHTNQAAAPAMNEIGLRL</sequence>
<name>A0AAE9YZ14_9GAMM</name>
<reference evidence="1 2" key="1">
    <citation type="journal article" date="2015" name="Genome Announc.">
        <title>Draft Genome Sequences of Marine Isolates of Thalassomonas viridans and Thalassomonas actiniarum.</title>
        <authorList>
            <person name="Olonade I."/>
            <person name="van Zyl L.J."/>
            <person name="Trindade M."/>
        </authorList>
    </citation>
    <scope>NUCLEOTIDE SEQUENCE [LARGE SCALE GENOMIC DNA]</scope>
    <source>
        <strain evidence="1 2">A5K-106</strain>
    </source>
</reference>
<dbReference type="RefSeq" id="WP_044831086.1">
    <property type="nucleotide sequence ID" value="NZ_CP059736.1"/>
</dbReference>
<dbReference type="Gene3D" id="3.30.1460.10">
    <property type="match status" value="1"/>
</dbReference>
<dbReference type="Pfam" id="PF05932">
    <property type="entry name" value="CesT"/>
    <property type="match status" value="1"/>
</dbReference>
<dbReference type="KEGG" id="tact:SG35_031265"/>
<dbReference type="GO" id="GO:0030254">
    <property type="term" value="P:protein secretion by the type III secretion system"/>
    <property type="evidence" value="ECO:0007669"/>
    <property type="project" value="InterPro"/>
</dbReference>
<dbReference type="InterPro" id="IPR010261">
    <property type="entry name" value="Tir_chaperone"/>
</dbReference>
<dbReference type="CDD" id="cd17034">
    <property type="entry name" value="T3SC_IA_ShcO1-like"/>
    <property type="match status" value="1"/>
</dbReference>
<dbReference type="EMBL" id="CP059736">
    <property type="protein sequence ID" value="WDE02237.1"/>
    <property type="molecule type" value="Genomic_DNA"/>
</dbReference>
<proteinExistence type="predicted"/>
<dbReference type="SUPFAM" id="SSF69635">
    <property type="entry name" value="Type III secretory system chaperone-like"/>
    <property type="match status" value="1"/>
</dbReference>
<dbReference type="AlphaFoldDB" id="A0AAE9YZ14"/>
<protein>
    <submittedName>
        <fullName evidence="1">Type III secretion system chaperone</fullName>
    </submittedName>
</protein>
<keyword evidence="2" id="KW-1185">Reference proteome</keyword>